<feature type="region of interest" description="Disordered" evidence="1">
    <location>
        <begin position="1"/>
        <end position="26"/>
    </location>
</feature>
<gene>
    <name evidence="2" type="ORF">ATSB10_02370</name>
</gene>
<dbReference type="EMBL" id="CP014841">
    <property type="protein sequence ID" value="AND67691.1"/>
    <property type="molecule type" value="Genomic_DNA"/>
</dbReference>
<dbReference type="STRING" id="445710.ATSB10_02370"/>
<dbReference type="OrthoDB" id="9778801at2"/>
<dbReference type="InterPro" id="IPR010775">
    <property type="entry name" value="DUF1365"/>
</dbReference>
<proteinExistence type="predicted"/>
<keyword evidence="3" id="KW-1185">Reference proteome</keyword>
<dbReference type="PANTHER" id="PTHR33973:SF4">
    <property type="entry name" value="OS07G0153300 PROTEIN"/>
    <property type="match status" value="1"/>
</dbReference>
<evidence type="ECO:0000256" key="1">
    <source>
        <dbReference type="SAM" id="MobiDB-lite"/>
    </source>
</evidence>
<evidence type="ECO:0000313" key="2">
    <source>
        <dbReference type="EMBL" id="AND67691.1"/>
    </source>
</evidence>
<evidence type="ECO:0000313" key="3">
    <source>
        <dbReference type="Proteomes" id="UP000077255"/>
    </source>
</evidence>
<name>A0A160MWX0_9GAMM</name>
<dbReference type="KEGG" id="dtx:ATSB10_02370"/>
<dbReference type="Proteomes" id="UP000077255">
    <property type="component" value="Chromosome"/>
</dbReference>
<dbReference type="AlphaFoldDB" id="A0A160MWX0"/>
<accession>A0A160MWX0</accession>
<organism evidence="2 3">
    <name type="scientific">Dyella thiooxydans</name>
    <dbReference type="NCBI Taxonomy" id="445710"/>
    <lineage>
        <taxon>Bacteria</taxon>
        <taxon>Pseudomonadati</taxon>
        <taxon>Pseudomonadota</taxon>
        <taxon>Gammaproteobacteria</taxon>
        <taxon>Lysobacterales</taxon>
        <taxon>Rhodanobacteraceae</taxon>
        <taxon>Dyella</taxon>
    </lineage>
</organism>
<dbReference type="PANTHER" id="PTHR33973">
    <property type="entry name" value="OS07G0153300 PROTEIN"/>
    <property type="match status" value="1"/>
</dbReference>
<evidence type="ECO:0008006" key="4">
    <source>
        <dbReference type="Google" id="ProtNLM"/>
    </source>
</evidence>
<reference evidence="2 3" key="1">
    <citation type="submission" date="2016-02" db="EMBL/GenBank/DDBJ databases">
        <title>Complete genome sequencing and analysis of ATSB10, Dyella thiooxydans isolated from rhizosphere soil of sunflower (Helianthus annuus L.).</title>
        <authorList>
            <person name="Lee Y."/>
            <person name="Hwangbo K."/>
            <person name="Chung H."/>
            <person name="Yoo J."/>
            <person name="Kim K.Y."/>
            <person name="Sa T.M."/>
            <person name="Um Y."/>
            <person name="Madhaiyan M."/>
        </authorList>
    </citation>
    <scope>NUCLEOTIDE SEQUENCE [LARGE SCALE GENOMIC DNA]</scope>
    <source>
        <strain evidence="2 3">ATSB10</strain>
    </source>
</reference>
<dbReference type="PATRIC" id="fig|445710.3.peg.235"/>
<protein>
    <recommendedName>
        <fullName evidence="4">Chromosome partitioning protein ParA</fullName>
    </recommendedName>
</protein>
<dbReference type="Pfam" id="PF07103">
    <property type="entry name" value="DUF1365"/>
    <property type="match status" value="1"/>
</dbReference>
<sequence>MNPALREPLDAAPTVTGAKPDRERATARPLASAIYEGWVRHRRHAPHPHAFRYPITMLYLDLDELPDLFDRRWLWSVNRRNVAEFRRSDYLGPVELPLDEAVRRRVAEHTGRRPTGPIRLLTHLRYGGHVFNPVSFYYCFAADGHTLETIVAEITNTPWKERHAYVLPVAEGRSHRHTTAWRFDKSFHVSPFMPMDRGYDWRFCIPEAVLRVHMNVMDGERRDFDATLVLERRPLDGAGLARVLWRFPLMTLQVVLAIHWQALRLWLKRNPVYDHPGKTTGN</sequence>